<feature type="binding site" description="axial binding residue" evidence="12">
    <location>
        <position position="611"/>
    </location>
    <ligand>
        <name>heme c</name>
        <dbReference type="ChEBI" id="CHEBI:61717"/>
    </ligand>
    <ligandPart>
        <name>Fe</name>
        <dbReference type="ChEBI" id="CHEBI:18248"/>
    </ligandPart>
</feature>
<feature type="binding site" description="axial binding residue" evidence="12">
    <location>
        <position position="647"/>
    </location>
    <ligand>
        <name>heme c</name>
        <dbReference type="ChEBI" id="CHEBI:61717"/>
    </ligand>
    <ligandPart>
        <name>Fe</name>
        <dbReference type="ChEBI" id="CHEBI:18248"/>
    </ligandPart>
</feature>
<dbReference type="PANTHER" id="PTHR32303">
    <property type="entry name" value="QUINOPROTEIN ALCOHOL DEHYDROGENASE (CYTOCHROME C)"/>
    <property type="match status" value="1"/>
</dbReference>
<dbReference type="SMART" id="SM00564">
    <property type="entry name" value="PQQ"/>
    <property type="match status" value="5"/>
</dbReference>
<evidence type="ECO:0000256" key="4">
    <source>
        <dbReference type="ARBA" id="ARBA00022729"/>
    </source>
</evidence>
<dbReference type="GO" id="GO:0020037">
    <property type="term" value="F:heme binding"/>
    <property type="evidence" value="ECO:0007669"/>
    <property type="project" value="InterPro"/>
</dbReference>
<dbReference type="EMBL" id="JAHGAW010000007">
    <property type="protein sequence ID" value="MBT2187612.1"/>
    <property type="molecule type" value="Genomic_DNA"/>
</dbReference>
<keyword evidence="2 11" id="KW-0349">Heme</keyword>
<feature type="binding site" evidence="11">
    <location>
        <position position="332"/>
    </location>
    <ligand>
        <name>pyrroloquinoline quinone</name>
        <dbReference type="ChEBI" id="CHEBI:58442"/>
    </ligand>
</feature>
<dbReference type="NCBIfam" id="TIGR03075">
    <property type="entry name" value="PQQ_enz_alc_DH"/>
    <property type="match status" value="1"/>
</dbReference>
<dbReference type="InterPro" id="IPR011047">
    <property type="entry name" value="Quinoprotein_ADH-like_sf"/>
</dbReference>
<feature type="binding site" evidence="11">
    <location>
        <position position="166"/>
    </location>
    <ligand>
        <name>pyrroloquinoline quinone</name>
        <dbReference type="ChEBI" id="CHEBI:58442"/>
    </ligand>
</feature>
<feature type="binding site" evidence="11">
    <location>
        <position position="122"/>
    </location>
    <ligand>
        <name>pyrroloquinoline quinone</name>
        <dbReference type="ChEBI" id="CHEBI:58442"/>
    </ligand>
</feature>
<keyword evidence="8 12" id="KW-0408">Iron</keyword>
<evidence type="ECO:0000256" key="9">
    <source>
        <dbReference type="ARBA" id="ARBA00023157"/>
    </source>
</evidence>
<dbReference type="Pfam" id="PF13442">
    <property type="entry name" value="Cytochrome_CBB3"/>
    <property type="match status" value="1"/>
</dbReference>
<evidence type="ECO:0000256" key="11">
    <source>
        <dbReference type="PIRSR" id="PIRSR617512-2"/>
    </source>
</evidence>
<feature type="domain" description="Cytochrome c" evidence="14">
    <location>
        <begin position="594"/>
        <end position="670"/>
    </location>
</feature>
<dbReference type="SUPFAM" id="SSF50998">
    <property type="entry name" value="Quinoprotein alcohol dehydrogenase-like"/>
    <property type="match status" value="1"/>
</dbReference>
<organism evidence="15 16">
    <name type="scientific">Sphingobium nicotianae</name>
    <dbReference type="NCBI Taxonomy" id="2782607"/>
    <lineage>
        <taxon>Bacteria</taxon>
        <taxon>Pseudomonadati</taxon>
        <taxon>Pseudomonadota</taxon>
        <taxon>Alphaproteobacteria</taxon>
        <taxon>Sphingomonadales</taxon>
        <taxon>Sphingomonadaceae</taxon>
        <taxon>Sphingobium</taxon>
    </lineage>
</organism>
<dbReference type="CDD" id="cd10279">
    <property type="entry name" value="PQQ_ADH_II"/>
    <property type="match status" value="1"/>
</dbReference>
<feature type="binding site" evidence="12">
    <location>
        <position position="260"/>
    </location>
    <ligand>
        <name>Ca(2+)</name>
        <dbReference type="ChEBI" id="CHEBI:29108"/>
    </ligand>
</feature>
<dbReference type="Gene3D" id="2.140.10.10">
    <property type="entry name" value="Quinoprotein alcohol dehydrogenase-like superfamily"/>
    <property type="match status" value="1"/>
</dbReference>
<feature type="binding site" evidence="12">
    <location>
        <position position="305"/>
    </location>
    <ligand>
        <name>Ca(2+)</name>
        <dbReference type="ChEBI" id="CHEBI:29108"/>
    </ligand>
</feature>
<dbReference type="AlphaFoldDB" id="A0A9X1DCV2"/>
<comment type="cofactor">
    <cofactor evidence="12">
        <name>Ca(2+)</name>
        <dbReference type="ChEBI" id="CHEBI:29108"/>
    </cofactor>
    <text evidence="12">Binds 1 Ca(2+) ion per subunit.</text>
</comment>
<dbReference type="RefSeq" id="WP_214624026.1">
    <property type="nucleotide sequence ID" value="NZ_JAHGAW010000007.1"/>
</dbReference>
<feature type="binding site" description="covalent" evidence="11">
    <location>
        <position position="607"/>
    </location>
    <ligand>
        <name>heme c</name>
        <dbReference type="ChEBI" id="CHEBI:61717"/>
    </ligand>
</feature>
<feature type="disulfide bond" evidence="13">
    <location>
        <begin position="116"/>
        <end position="117"/>
    </location>
</feature>
<dbReference type="Pfam" id="PF01011">
    <property type="entry name" value="PQQ"/>
    <property type="match status" value="2"/>
</dbReference>
<evidence type="ECO:0000256" key="1">
    <source>
        <dbReference type="ARBA" id="ARBA00008156"/>
    </source>
</evidence>
<dbReference type="InterPro" id="IPR009056">
    <property type="entry name" value="Cyt_c-like_dom"/>
</dbReference>
<keyword evidence="9 13" id="KW-1015">Disulfide bond</keyword>
<name>A0A9X1DCV2_9SPHN</name>
<evidence type="ECO:0000313" key="16">
    <source>
        <dbReference type="Proteomes" id="UP001138757"/>
    </source>
</evidence>
<dbReference type="InterPro" id="IPR002372">
    <property type="entry name" value="PQQ_rpt_dom"/>
</dbReference>
<keyword evidence="6 11" id="KW-0634">PQQ</keyword>
<feature type="active site" description="Proton acceptor" evidence="10">
    <location>
        <position position="305"/>
    </location>
</feature>
<dbReference type="InterPro" id="IPR017512">
    <property type="entry name" value="PQQ_MeOH/EtOH_DH"/>
</dbReference>
<feature type="binding site" evidence="12">
    <location>
        <position position="184"/>
    </location>
    <ligand>
        <name>Ca(2+)</name>
        <dbReference type="ChEBI" id="CHEBI:29108"/>
    </ligand>
</feature>
<feature type="binding site" evidence="11">
    <location>
        <position position="240"/>
    </location>
    <ligand>
        <name>pyrroloquinoline quinone</name>
        <dbReference type="ChEBI" id="CHEBI:58442"/>
    </ligand>
</feature>
<feature type="binding site" evidence="11">
    <location>
        <begin position="182"/>
        <end position="183"/>
    </location>
    <ligand>
        <name>pyrroloquinoline quinone</name>
        <dbReference type="ChEBI" id="CHEBI:58442"/>
    </ligand>
</feature>
<dbReference type="EC" id="1.1.2.-" evidence="15"/>
<dbReference type="PROSITE" id="PS51007">
    <property type="entry name" value="CYTC"/>
    <property type="match status" value="1"/>
</dbReference>
<dbReference type="InterPro" id="IPR036909">
    <property type="entry name" value="Cyt_c-like_dom_sf"/>
</dbReference>
<evidence type="ECO:0000256" key="2">
    <source>
        <dbReference type="ARBA" id="ARBA00022617"/>
    </source>
</evidence>
<keyword evidence="5 12" id="KW-0106">Calcium</keyword>
<accession>A0A9X1DCV2</accession>
<evidence type="ECO:0000256" key="8">
    <source>
        <dbReference type="ARBA" id="ARBA00023004"/>
    </source>
</evidence>
<dbReference type="Gene3D" id="1.10.760.10">
    <property type="entry name" value="Cytochrome c-like domain"/>
    <property type="match status" value="1"/>
</dbReference>
<evidence type="ECO:0000259" key="14">
    <source>
        <dbReference type="PROSITE" id="PS51007"/>
    </source>
</evidence>
<comment type="caution">
    <text evidence="15">The sequence shown here is derived from an EMBL/GenBank/DDBJ whole genome shotgun (WGS) entry which is preliminary data.</text>
</comment>
<evidence type="ECO:0000256" key="5">
    <source>
        <dbReference type="ARBA" id="ARBA00022837"/>
    </source>
</evidence>
<feature type="binding site" evidence="11">
    <location>
        <position position="70"/>
    </location>
    <ligand>
        <name>pyrroloquinoline quinone</name>
        <dbReference type="ChEBI" id="CHEBI:58442"/>
    </ligand>
</feature>
<dbReference type="InterPro" id="IPR018391">
    <property type="entry name" value="PQQ_b-propeller_rpt"/>
</dbReference>
<gene>
    <name evidence="15" type="ORF">KK488_11730</name>
</gene>
<evidence type="ECO:0000256" key="7">
    <source>
        <dbReference type="ARBA" id="ARBA00023002"/>
    </source>
</evidence>
<evidence type="ECO:0000256" key="12">
    <source>
        <dbReference type="PIRSR" id="PIRSR617512-3"/>
    </source>
</evidence>
<evidence type="ECO:0000256" key="10">
    <source>
        <dbReference type="PIRSR" id="PIRSR617512-1"/>
    </source>
</evidence>
<dbReference type="SUPFAM" id="SSF46626">
    <property type="entry name" value="Cytochrome c"/>
    <property type="match status" value="1"/>
</dbReference>
<keyword evidence="4" id="KW-0732">Signal</keyword>
<comment type="cofactor">
    <cofactor evidence="11">
        <name>heme c</name>
        <dbReference type="ChEBI" id="CHEBI:61717"/>
    </cofactor>
    <text evidence="11">Binds 1 heme c group per subunit.</text>
</comment>
<evidence type="ECO:0000313" key="15">
    <source>
        <dbReference type="EMBL" id="MBT2187612.1"/>
    </source>
</evidence>
<feature type="binding site" evidence="11">
    <location>
        <begin position="392"/>
        <end position="393"/>
    </location>
    <ligand>
        <name>pyrroloquinoline quinone</name>
        <dbReference type="ChEBI" id="CHEBI:58442"/>
    </ligand>
</feature>
<feature type="binding site" description="covalent" evidence="11">
    <location>
        <position position="610"/>
    </location>
    <ligand>
        <name>heme c</name>
        <dbReference type="ChEBI" id="CHEBI:61717"/>
    </ligand>
</feature>
<evidence type="ECO:0000256" key="6">
    <source>
        <dbReference type="ARBA" id="ARBA00022891"/>
    </source>
</evidence>
<dbReference type="GO" id="GO:0009055">
    <property type="term" value="F:electron transfer activity"/>
    <property type="evidence" value="ECO:0007669"/>
    <property type="project" value="InterPro"/>
</dbReference>
<evidence type="ECO:0000256" key="13">
    <source>
        <dbReference type="PIRSR" id="PIRSR617512-4"/>
    </source>
</evidence>
<dbReference type="GO" id="GO:0005509">
    <property type="term" value="F:calcium ion binding"/>
    <property type="evidence" value="ECO:0007669"/>
    <property type="project" value="InterPro"/>
</dbReference>
<dbReference type="GO" id="GO:0016614">
    <property type="term" value="F:oxidoreductase activity, acting on CH-OH group of donors"/>
    <property type="evidence" value="ECO:0007669"/>
    <property type="project" value="InterPro"/>
</dbReference>
<keyword evidence="16" id="KW-1185">Reference proteome</keyword>
<protein>
    <submittedName>
        <fullName evidence="15">PQQ-dependent dehydrogenase, methanol/ethanol family</fullName>
        <ecNumber evidence="15">1.1.2.-</ecNumber>
    </submittedName>
</protein>
<keyword evidence="3 12" id="KW-0479">Metal-binding</keyword>
<comment type="cofactor">
    <cofactor evidence="11">
        <name>pyrroloquinoline quinone</name>
        <dbReference type="ChEBI" id="CHEBI:58442"/>
    </cofactor>
    <text evidence="11">Binds 1 PQQ group per subunit.</text>
</comment>
<dbReference type="GO" id="GO:0016020">
    <property type="term" value="C:membrane"/>
    <property type="evidence" value="ECO:0007669"/>
    <property type="project" value="InterPro"/>
</dbReference>
<reference evidence="15" key="1">
    <citation type="submission" date="2021-05" db="EMBL/GenBank/DDBJ databases">
        <title>Genome of Sphingobium sp. strain.</title>
        <authorList>
            <person name="Fan R."/>
        </authorList>
    </citation>
    <scope>NUCLEOTIDE SEQUENCE</scope>
    <source>
        <strain evidence="15">H33</strain>
    </source>
</reference>
<comment type="similarity">
    <text evidence="1">Belongs to the bacterial PQQ dehydrogenase family.</text>
</comment>
<keyword evidence="7 15" id="KW-0560">Oxidoreductase</keyword>
<proteinExistence type="inferred from homology"/>
<dbReference type="Proteomes" id="UP001138757">
    <property type="component" value="Unassembled WGS sequence"/>
</dbReference>
<sequence length="681" mass="74034">MLAAASGDHGPAQVDQPRMLAADREPGQWMSTGRTYDEQHFSPLTQINDRTVSRLGLAWYADIDTERGMEATPLMIDGVLYNVQPWNIVTAYDAKTGRKLWSYDPQVPLRFGRLACCDIVSRGLAAWKGGIYVATLDGRLIALDARTGKPVWSVQTVDNSKPYTITGAPRVFDGKVLIGNGGAELGVRGYVTAYDAGSGKLLWRFYTVPGDPAKGFENKAMAMAAKTWTGQWWKAGGGGTAWDSLVYDPALKLIYIGVGNGSPWSQTYRSPGGGDNLFLASIVAVHADTGAYVWHYQTVPGEEWDYTATQPMILADLRIGGRIRKVLMQAPKNGFFYVLDRTSGKLISAEKLVSINWAAGIDKKTERPIENPAVRYGETPALVSPGPGGVHNWNPIAYSPRTGLVYLETEETYMGYSRAAGWDPDSPRGTGLSYTGYDAERKTISDYADAHSRAWLTAWNPLTQKVAWRVEHPNKGSGGVLATAGNLVFQGSIGTRFVAYRADTGAKLWEMPVQQVPISGPISYMVDGEQYIAVNAGWGGGLAHVERSHYAELSLSKPRLLVFKLGGTAKLPAPSGNFEVPELRAPPPVTASPETIARGEKLYEAHCALCHGTAARGGIKDLRHMSPETHGEFLDIVLGGKRAKRGMASFADTLSREDAEAIHHYVIARANADWEAPASRQ</sequence>
<evidence type="ECO:0000256" key="3">
    <source>
        <dbReference type="ARBA" id="ARBA00022723"/>
    </source>
</evidence>